<evidence type="ECO:0000256" key="2">
    <source>
        <dbReference type="ARBA" id="ARBA00023242"/>
    </source>
</evidence>
<name>A0A2G8RMN5_9APHY</name>
<keyword evidence="6" id="KW-1185">Reference proteome</keyword>
<dbReference type="GO" id="GO:0006355">
    <property type="term" value="P:regulation of DNA-templated transcription"/>
    <property type="evidence" value="ECO:0007669"/>
    <property type="project" value="InterPro"/>
</dbReference>
<keyword evidence="3" id="KW-0732">Signal</keyword>
<dbReference type="GO" id="GO:0005634">
    <property type="term" value="C:nucleus"/>
    <property type="evidence" value="ECO:0007669"/>
    <property type="project" value="UniProtKB-SubCell"/>
</dbReference>
<sequence>MLYCVHHHGIKKLASVLLAFVAITLATRPLSPPPMDNAPPTLPFTCMRRQSAILSPPDSQGDCPTTYPVPNAGLHPPHAPISFTPEQLKMLRAQISILKAIKKGSPVPRHIRQAVLVPNQPLAIPNPQTVLHRPESPDADTRVDDSAVVIHNDVGVIPVNDALEKCTIAVTVPPRPDQEEEVEVVDSVKGSQCPDGLIHPIAH</sequence>
<dbReference type="EMBL" id="AYKW01000069">
    <property type="protein sequence ID" value="PIL22761.1"/>
    <property type="molecule type" value="Genomic_DNA"/>
</dbReference>
<reference evidence="5 6" key="1">
    <citation type="journal article" date="2015" name="Sci. Rep.">
        <title>Chromosome-level genome map provides insights into diverse defense mechanisms in the medicinal fungus Ganoderma sinense.</title>
        <authorList>
            <person name="Zhu Y."/>
            <person name="Xu J."/>
            <person name="Sun C."/>
            <person name="Zhou S."/>
            <person name="Xu H."/>
            <person name="Nelson D.R."/>
            <person name="Qian J."/>
            <person name="Song J."/>
            <person name="Luo H."/>
            <person name="Xiang L."/>
            <person name="Li Y."/>
            <person name="Xu Z."/>
            <person name="Ji A."/>
            <person name="Wang L."/>
            <person name="Lu S."/>
            <person name="Hayward A."/>
            <person name="Sun W."/>
            <person name="Li X."/>
            <person name="Schwartz D.C."/>
            <person name="Wang Y."/>
            <person name="Chen S."/>
        </authorList>
    </citation>
    <scope>NUCLEOTIDE SEQUENCE [LARGE SCALE GENOMIC DNA]</scope>
    <source>
        <strain evidence="5 6">ZZ0214-1</strain>
    </source>
</reference>
<comment type="caution">
    <text evidence="5">The sequence shown here is derived from an EMBL/GenBank/DDBJ whole genome shotgun (WGS) entry which is preliminary data.</text>
</comment>
<keyword evidence="2" id="KW-0539">Nucleus</keyword>
<evidence type="ECO:0000256" key="1">
    <source>
        <dbReference type="ARBA" id="ARBA00004123"/>
    </source>
</evidence>
<evidence type="ECO:0000259" key="4">
    <source>
        <dbReference type="PROSITE" id="PS51666"/>
    </source>
</evidence>
<dbReference type="PROSITE" id="PS51666">
    <property type="entry name" value="QLQ"/>
    <property type="match status" value="1"/>
</dbReference>
<dbReference type="InterPro" id="IPR014978">
    <property type="entry name" value="Gln-Leu-Gln_QLQ"/>
</dbReference>
<dbReference type="AlphaFoldDB" id="A0A2G8RMN5"/>
<proteinExistence type="predicted"/>
<feature type="signal peptide" evidence="3">
    <location>
        <begin position="1"/>
        <end position="26"/>
    </location>
</feature>
<organism evidence="5 6">
    <name type="scientific">Ganoderma sinense ZZ0214-1</name>
    <dbReference type="NCBI Taxonomy" id="1077348"/>
    <lineage>
        <taxon>Eukaryota</taxon>
        <taxon>Fungi</taxon>
        <taxon>Dikarya</taxon>
        <taxon>Basidiomycota</taxon>
        <taxon>Agaricomycotina</taxon>
        <taxon>Agaricomycetes</taxon>
        <taxon>Polyporales</taxon>
        <taxon>Polyporaceae</taxon>
        <taxon>Ganoderma</taxon>
    </lineage>
</organism>
<dbReference type="GO" id="GO:0005524">
    <property type="term" value="F:ATP binding"/>
    <property type="evidence" value="ECO:0007669"/>
    <property type="project" value="InterPro"/>
</dbReference>
<accession>A0A2G8RMN5</accession>
<protein>
    <recommendedName>
        <fullName evidence="4">QLQ domain-containing protein</fullName>
    </recommendedName>
</protein>
<evidence type="ECO:0000313" key="6">
    <source>
        <dbReference type="Proteomes" id="UP000230002"/>
    </source>
</evidence>
<dbReference type="OrthoDB" id="2796843at2759"/>
<evidence type="ECO:0000256" key="3">
    <source>
        <dbReference type="SAM" id="SignalP"/>
    </source>
</evidence>
<gene>
    <name evidence="5" type="ORF">GSI_15455</name>
</gene>
<dbReference type="Proteomes" id="UP000230002">
    <property type="component" value="Unassembled WGS sequence"/>
</dbReference>
<feature type="chain" id="PRO_5013836153" description="QLQ domain-containing protein" evidence="3">
    <location>
        <begin position="27"/>
        <end position="203"/>
    </location>
</feature>
<comment type="subcellular location">
    <subcellularLocation>
        <location evidence="1">Nucleus</location>
    </subcellularLocation>
</comment>
<dbReference type="Pfam" id="PF08880">
    <property type="entry name" value="QLQ"/>
    <property type="match status" value="1"/>
</dbReference>
<evidence type="ECO:0000313" key="5">
    <source>
        <dbReference type="EMBL" id="PIL22761.1"/>
    </source>
</evidence>
<dbReference type="SMART" id="SM00951">
    <property type="entry name" value="QLQ"/>
    <property type="match status" value="1"/>
</dbReference>
<dbReference type="STRING" id="1077348.A0A2G8RMN5"/>
<feature type="domain" description="QLQ" evidence="4">
    <location>
        <begin position="82"/>
        <end position="117"/>
    </location>
</feature>